<dbReference type="RefSeq" id="WP_345303369.1">
    <property type="nucleotide sequence ID" value="NZ_BAABJE010000010.1"/>
</dbReference>
<name>A0ABP9BKZ4_9GAMM</name>
<feature type="region of interest" description="Disordered" evidence="1">
    <location>
        <begin position="27"/>
        <end position="102"/>
    </location>
</feature>
<feature type="signal peptide" evidence="2">
    <location>
        <begin position="1"/>
        <end position="17"/>
    </location>
</feature>
<comment type="caution">
    <text evidence="3">The sequence shown here is derived from an EMBL/GenBank/DDBJ whole genome shotgun (WGS) entry which is preliminary data.</text>
</comment>
<dbReference type="EMBL" id="BAABJE010000010">
    <property type="protein sequence ID" value="GAA4795739.1"/>
    <property type="molecule type" value="Genomic_DNA"/>
</dbReference>
<dbReference type="Proteomes" id="UP001499959">
    <property type="component" value="Unassembled WGS sequence"/>
</dbReference>
<keyword evidence="2" id="KW-0732">Signal</keyword>
<accession>A0ABP9BKZ4</accession>
<reference evidence="4" key="1">
    <citation type="journal article" date="2019" name="Int. J. Syst. Evol. Microbiol.">
        <title>The Global Catalogue of Microorganisms (GCM) 10K type strain sequencing project: providing services to taxonomists for standard genome sequencing and annotation.</title>
        <authorList>
            <consortium name="The Broad Institute Genomics Platform"/>
            <consortium name="The Broad Institute Genome Sequencing Center for Infectious Disease"/>
            <person name="Wu L."/>
            <person name="Ma J."/>
        </authorList>
    </citation>
    <scope>NUCLEOTIDE SEQUENCE [LARGE SCALE GENOMIC DNA]</scope>
    <source>
        <strain evidence="4">JCM 18204</strain>
    </source>
</reference>
<feature type="chain" id="PRO_5045040790" evidence="2">
    <location>
        <begin position="18"/>
        <end position="102"/>
    </location>
</feature>
<keyword evidence="4" id="KW-1185">Reference proteome</keyword>
<evidence type="ECO:0000256" key="2">
    <source>
        <dbReference type="SAM" id="SignalP"/>
    </source>
</evidence>
<evidence type="ECO:0000313" key="4">
    <source>
        <dbReference type="Proteomes" id="UP001499959"/>
    </source>
</evidence>
<evidence type="ECO:0000256" key="1">
    <source>
        <dbReference type="SAM" id="MobiDB-lite"/>
    </source>
</evidence>
<proteinExistence type="predicted"/>
<sequence length="102" mass="10630">MLLIAVMAAVPVADAFACAFESESTYAAEAGERTASDPSGKQREADTQHGVCAHNHCHHTTADVPSDGLAAPDHGRGGAAYPRQDANRLSNCSDGLMRPPRA</sequence>
<evidence type="ECO:0000313" key="3">
    <source>
        <dbReference type="EMBL" id="GAA4795739.1"/>
    </source>
</evidence>
<feature type="compositionally biased region" description="Basic and acidic residues" evidence="1">
    <location>
        <begin position="30"/>
        <end position="47"/>
    </location>
</feature>
<gene>
    <name evidence="3" type="ORF">GCM10023307_21980</name>
</gene>
<protein>
    <submittedName>
        <fullName evidence="3">Uncharacterized protein</fullName>
    </submittedName>
</protein>
<organism evidence="3 4">
    <name type="scientific">Lysobacter hankyongensis</name>
    <dbReference type="NCBI Taxonomy" id="1176535"/>
    <lineage>
        <taxon>Bacteria</taxon>
        <taxon>Pseudomonadati</taxon>
        <taxon>Pseudomonadota</taxon>
        <taxon>Gammaproteobacteria</taxon>
        <taxon>Lysobacterales</taxon>
        <taxon>Lysobacteraceae</taxon>
        <taxon>Lysobacter</taxon>
    </lineage>
</organism>